<protein>
    <submittedName>
        <fullName evidence="1">Uncharacterized protein</fullName>
    </submittedName>
</protein>
<dbReference type="RefSeq" id="XP_033658568.1">
    <property type="nucleotide sequence ID" value="XM_033799494.1"/>
</dbReference>
<dbReference type="AlphaFoldDB" id="A0A6A6JWP3"/>
<accession>A0A6A6JWP3</accession>
<evidence type="ECO:0000313" key="2">
    <source>
        <dbReference type="Proteomes" id="UP000800097"/>
    </source>
</evidence>
<gene>
    <name evidence="1" type="ORF">EI97DRAFT_438438</name>
</gene>
<dbReference type="GeneID" id="54552669"/>
<evidence type="ECO:0000313" key="1">
    <source>
        <dbReference type="EMBL" id="KAF2281031.1"/>
    </source>
</evidence>
<dbReference type="EMBL" id="ML986484">
    <property type="protein sequence ID" value="KAF2281031.1"/>
    <property type="molecule type" value="Genomic_DNA"/>
</dbReference>
<reference evidence="1" key="1">
    <citation type="journal article" date="2020" name="Stud. Mycol.">
        <title>101 Dothideomycetes genomes: a test case for predicting lifestyles and emergence of pathogens.</title>
        <authorList>
            <person name="Haridas S."/>
            <person name="Albert R."/>
            <person name="Binder M."/>
            <person name="Bloem J."/>
            <person name="Labutti K."/>
            <person name="Salamov A."/>
            <person name="Andreopoulos B."/>
            <person name="Baker S."/>
            <person name="Barry K."/>
            <person name="Bills G."/>
            <person name="Bluhm B."/>
            <person name="Cannon C."/>
            <person name="Castanera R."/>
            <person name="Culley D."/>
            <person name="Daum C."/>
            <person name="Ezra D."/>
            <person name="Gonzalez J."/>
            <person name="Henrissat B."/>
            <person name="Kuo A."/>
            <person name="Liang C."/>
            <person name="Lipzen A."/>
            <person name="Lutzoni F."/>
            <person name="Magnuson J."/>
            <person name="Mondo S."/>
            <person name="Nolan M."/>
            <person name="Ohm R."/>
            <person name="Pangilinan J."/>
            <person name="Park H.-J."/>
            <person name="Ramirez L."/>
            <person name="Alfaro M."/>
            <person name="Sun H."/>
            <person name="Tritt A."/>
            <person name="Yoshinaga Y."/>
            <person name="Zwiers L.-H."/>
            <person name="Turgeon B."/>
            <person name="Goodwin S."/>
            <person name="Spatafora J."/>
            <person name="Crous P."/>
            <person name="Grigoriev I."/>
        </authorList>
    </citation>
    <scope>NUCLEOTIDE SEQUENCE</scope>
    <source>
        <strain evidence="1">CBS 379.55</strain>
    </source>
</reference>
<organism evidence="1 2">
    <name type="scientific">Westerdykella ornata</name>
    <dbReference type="NCBI Taxonomy" id="318751"/>
    <lineage>
        <taxon>Eukaryota</taxon>
        <taxon>Fungi</taxon>
        <taxon>Dikarya</taxon>
        <taxon>Ascomycota</taxon>
        <taxon>Pezizomycotina</taxon>
        <taxon>Dothideomycetes</taxon>
        <taxon>Pleosporomycetidae</taxon>
        <taxon>Pleosporales</taxon>
        <taxon>Sporormiaceae</taxon>
        <taxon>Westerdykella</taxon>
    </lineage>
</organism>
<name>A0A6A6JWP3_WESOR</name>
<keyword evidence="2" id="KW-1185">Reference proteome</keyword>
<sequence length="155" mass="17162">MAHEPIQSEGEVHATVRDILHSMESSSAYLFAWSILTAVQRGALGPATFDLSHRHCGLVDAFVSYLWHDTYCLTNPPRLCFVEGPANGQRYTIDTSKPVWHLAVIAMAEDLGCSGLYETAIEKLRDSLKVDIGVDCFIDLVEHAFNKGVVKDQRG</sequence>
<dbReference type="Proteomes" id="UP000800097">
    <property type="component" value="Unassembled WGS sequence"/>
</dbReference>
<proteinExistence type="predicted"/>